<dbReference type="RefSeq" id="WP_284031109.1">
    <property type="nucleotide sequence ID" value="NZ_CP126154.1"/>
</dbReference>
<feature type="compositionally biased region" description="Acidic residues" evidence="1">
    <location>
        <begin position="65"/>
        <end position="76"/>
    </location>
</feature>
<keyword evidence="2" id="KW-1133">Transmembrane helix</keyword>
<dbReference type="AlphaFoldDB" id="A0ABD5WDN4"/>
<evidence type="ECO:0000313" key="3">
    <source>
        <dbReference type="EMBL" id="MFC7070250.1"/>
    </source>
</evidence>
<feature type="transmembrane region" description="Helical" evidence="2">
    <location>
        <begin position="15"/>
        <end position="33"/>
    </location>
</feature>
<comment type="caution">
    <text evidence="3">The sequence shown here is derived from an EMBL/GenBank/DDBJ whole genome shotgun (WGS) entry which is preliminary data.</text>
</comment>
<feature type="compositionally biased region" description="Low complexity" evidence="1">
    <location>
        <begin position="79"/>
        <end position="91"/>
    </location>
</feature>
<protein>
    <submittedName>
        <fullName evidence="3">Uncharacterized protein</fullName>
    </submittedName>
</protein>
<organism evidence="3 4">
    <name type="scientific">Halobaculum lipolyticum</name>
    <dbReference type="NCBI Taxonomy" id="3032001"/>
    <lineage>
        <taxon>Archaea</taxon>
        <taxon>Methanobacteriati</taxon>
        <taxon>Methanobacteriota</taxon>
        <taxon>Stenosarchaea group</taxon>
        <taxon>Halobacteria</taxon>
        <taxon>Halobacteriales</taxon>
        <taxon>Haloferacaceae</taxon>
        <taxon>Halobaculum</taxon>
    </lineage>
</organism>
<gene>
    <name evidence="3" type="ORF">ACFQL9_11410</name>
</gene>
<keyword evidence="2" id="KW-0812">Transmembrane</keyword>
<accession>A0ABD5WDN4</accession>
<keyword evidence="2" id="KW-0472">Membrane</keyword>
<evidence type="ECO:0000256" key="2">
    <source>
        <dbReference type="SAM" id="Phobius"/>
    </source>
</evidence>
<feature type="region of interest" description="Disordered" evidence="1">
    <location>
        <begin position="63"/>
        <end position="91"/>
    </location>
</feature>
<dbReference type="EMBL" id="JBHTAH010000009">
    <property type="protein sequence ID" value="MFC7070250.1"/>
    <property type="molecule type" value="Genomic_DNA"/>
</dbReference>
<reference evidence="3 4" key="1">
    <citation type="journal article" date="2019" name="Int. J. Syst. Evol. Microbiol.">
        <title>The Global Catalogue of Microorganisms (GCM) 10K type strain sequencing project: providing services to taxonomists for standard genome sequencing and annotation.</title>
        <authorList>
            <consortium name="The Broad Institute Genomics Platform"/>
            <consortium name="The Broad Institute Genome Sequencing Center for Infectious Disease"/>
            <person name="Wu L."/>
            <person name="Ma J."/>
        </authorList>
    </citation>
    <scope>NUCLEOTIDE SEQUENCE [LARGE SCALE GENOMIC DNA]</scope>
    <source>
        <strain evidence="3 4">DT31</strain>
    </source>
</reference>
<evidence type="ECO:0000256" key="1">
    <source>
        <dbReference type="SAM" id="MobiDB-lite"/>
    </source>
</evidence>
<dbReference type="Proteomes" id="UP001596461">
    <property type="component" value="Unassembled WGS sequence"/>
</dbReference>
<name>A0ABD5WDN4_9EURY</name>
<evidence type="ECO:0000313" key="4">
    <source>
        <dbReference type="Proteomes" id="UP001596461"/>
    </source>
</evidence>
<keyword evidence="4" id="KW-1185">Reference proteome</keyword>
<sequence>MTHAARAVRHAGLHALHHLTVLAGICAFPLVLLGRRVGVRLPMGAAVARIHGAYDAAVDAATDATDTDTTDGDDGTGDGAAAAVADAETGR</sequence>
<dbReference type="GeneID" id="81125974"/>
<proteinExistence type="predicted"/>